<keyword evidence="8" id="KW-0072">Autophagy</keyword>
<dbReference type="Pfam" id="PF01247">
    <property type="entry name" value="Ribosomal_L35Ae"/>
    <property type="match status" value="1"/>
</dbReference>
<sequence length="509" mass="55878">MVRRTGQRVRLYVRGTILGYKRPKSNQYETTSLLQIEGVNTREDVAWYGGKRMAYVYKAKTKSNGIHLALTRWLTSSSISPSLCNVDPTYWNVLIGLERKGPVCYIPEEPMIHAPGDIAGMDTEHWLGLLPHQMQGSLPECALSTVIGNSSNDCNACSNGVLSEYRREGLDFIMKAINQPTYLKDLTARILMDYGVRKLTVVDSGSVGMSNLARQSLYTFGDRDVPKATAIFTHLKERCSSVEAEGVQMEIPMPGHPVSSKEAAGVLDNCKRLQKLVATHDAVFLLTDTRESRWLPTLLCANENKIAITAALGFDSYLAMRHGAGPGTNSKSPNVVAATTRLSAEDVLGRQRLGCYFCNDVITPVDSVSNRTLDQQCTVTRPGLASIASGYAADLFARILNHPDGIHAPGDTAGTTSERSFGLLPHQIRGSISQYNLLTLLGYASSRCVACSNAVLSEYRSRGLDFVMQAINEPTYLEDLTGLTDLMKCTDISQVEWVDEVKDDEFADI</sequence>
<dbReference type="GO" id="GO:0005840">
    <property type="term" value="C:ribosome"/>
    <property type="evidence" value="ECO:0007669"/>
    <property type="project" value="UniProtKB-KW"/>
</dbReference>
<name>N1QSQ8_AEGTA</name>
<keyword evidence="7" id="KW-0689">Ribosomal protein</keyword>
<evidence type="ECO:0000256" key="5">
    <source>
        <dbReference type="ARBA" id="ARBA00022448"/>
    </source>
</evidence>
<protein>
    <recommendedName>
        <fullName evidence="3">Ubiquitin-like modifier-activating enzyme ATG7</fullName>
    </recommendedName>
    <alternativeName>
        <fullName evidence="10 12">ATG12-activating enzyme E1 ATG7</fullName>
    </alternativeName>
    <alternativeName>
        <fullName evidence="11">Autophagy-related protein 7</fullName>
    </alternativeName>
    <alternativeName>
        <fullName evidence="4">Ubiquitin-like modifier-activating enzyme atg7</fullName>
    </alternativeName>
</protein>
<dbReference type="GO" id="GO:0008641">
    <property type="term" value="F:ubiquitin-like modifier activating enzyme activity"/>
    <property type="evidence" value="ECO:0007669"/>
    <property type="project" value="InterPro"/>
</dbReference>
<dbReference type="InterPro" id="IPR001780">
    <property type="entry name" value="Ribosomal_eL33"/>
</dbReference>
<dbReference type="GO" id="GO:1990904">
    <property type="term" value="C:ribonucleoprotein complex"/>
    <property type="evidence" value="ECO:0007669"/>
    <property type="project" value="UniProtKB-KW"/>
</dbReference>
<dbReference type="GO" id="GO:0006914">
    <property type="term" value="P:autophagy"/>
    <property type="evidence" value="ECO:0007669"/>
    <property type="project" value="UniProtKB-KW"/>
</dbReference>
<dbReference type="GO" id="GO:0006412">
    <property type="term" value="P:translation"/>
    <property type="evidence" value="ECO:0007669"/>
    <property type="project" value="InterPro"/>
</dbReference>
<dbReference type="InterPro" id="IPR009000">
    <property type="entry name" value="Transl_B-barrel_sf"/>
</dbReference>
<evidence type="ECO:0000256" key="1">
    <source>
        <dbReference type="ARBA" id="ARBA00009269"/>
    </source>
</evidence>
<evidence type="ECO:0000313" key="14">
    <source>
        <dbReference type="EnsemblPlants" id="EMT01430"/>
    </source>
</evidence>
<evidence type="ECO:0000256" key="2">
    <source>
        <dbReference type="ARBA" id="ARBA00010931"/>
    </source>
</evidence>
<dbReference type="AlphaFoldDB" id="N1QSQ8"/>
<evidence type="ECO:0000259" key="13">
    <source>
        <dbReference type="Pfam" id="PF00899"/>
    </source>
</evidence>
<dbReference type="Pfam" id="PF00899">
    <property type="entry name" value="ThiF"/>
    <property type="match status" value="1"/>
</dbReference>
<evidence type="ECO:0000256" key="9">
    <source>
        <dbReference type="ARBA" id="ARBA00023274"/>
    </source>
</evidence>
<dbReference type="ExpressionAtlas" id="N1QSQ8">
    <property type="expression patterns" value="baseline"/>
</dbReference>
<dbReference type="GO" id="GO:0003735">
    <property type="term" value="F:structural constituent of ribosome"/>
    <property type="evidence" value="ECO:0007669"/>
    <property type="project" value="InterPro"/>
</dbReference>
<evidence type="ECO:0000256" key="8">
    <source>
        <dbReference type="ARBA" id="ARBA00023006"/>
    </source>
</evidence>
<dbReference type="EnsemblPlants" id="EMT01430">
    <property type="protein sequence ID" value="EMT01430"/>
    <property type="gene ID" value="F775_00852"/>
</dbReference>
<evidence type="ECO:0000256" key="6">
    <source>
        <dbReference type="ARBA" id="ARBA00022927"/>
    </source>
</evidence>
<comment type="similarity">
    <text evidence="2">Belongs to the ATG7 family.</text>
</comment>
<dbReference type="Gene3D" id="3.40.50.720">
    <property type="entry name" value="NAD(P)-binding Rossmann-like Domain"/>
    <property type="match status" value="2"/>
</dbReference>
<feature type="domain" description="THIF-type NAD/FAD binding fold" evidence="13">
    <location>
        <begin position="188"/>
        <end position="403"/>
    </location>
</feature>
<dbReference type="Gene3D" id="2.40.10.190">
    <property type="entry name" value="translation elongation factor selb, chain A, domain 4"/>
    <property type="match status" value="1"/>
</dbReference>
<keyword evidence="6" id="KW-0653">Protein transport</keyword>
<reference evidence="14" key="1">
    <citation type="submission" date="2015-06" db="UniProtKB">
        <authorList>
            <consortium name="EnsemblPlants"/>
        </authorList>
    </citation>
    <scope>IDENTIFICATION</scope>
</reference>
<evidence type="ECO:0000256" key="4">
    <source>
        <dbReference type="ARBA" id="ARBA00018730"/>
    </source>
</evidence>
<dbReference type="InterPro" id="IPR035985">
    <property type="entry name" value="Ubiquitin-activating_enz"/>
</dbReference>
<evidence type="ECO:0000256" key="12">
    <source>
        <dbReference type="ARBA" id="ARBA00032823"/>
    </source>
</evidence>
<evidence type="ECO:0000256" key="7">
    <source>
        <dbReference type="ARBA" id="ARBA00022980"/>
    </source>
</evidence>
<dbReference type="FunFam" id="3.40.50.720:FF:000243">
    <property type="entry name" value="Ubiquitin-like modifier-activating enzyme ATG7"/>
    <property type="match status" value="1"/>
</dbReference>
<dbReference type="PANTHER" id="PTHR10902">
    <property type="entry name" value="60S RIBOSOMAL PROTEIN L35A"/>
    <property type="match status" value="1"/>
</dbReference>
<organism evidence="14">
    <name type="scientific">Aegilops tauschii</name>
    <name type="common">Tausch's goatgrass</name>
    <name type="synonym">Aegilops squarrosa</name>
    <dbReference type="NCBI Taxonomy" id="37682"/>
    <lineage>
        <taxon>Eukaryota</taxon>
        <taxon>Viridiplantae</taxon>
        <taxon>Streptophyta</taxon>
        <taxon>Embryophyta</taxon>
        <taxon>Tracheophyta</taxon>
        <taxon>Spermatophyta</taxon>
        <taxon>Magnoliopsida</taxon>
        <taxon>Liliopsida</taxon>
        <taxon>Poales</taxon>
        <taxon>Poaceae</taxon>
        <taxon>BOP clade</taxon>
        <taxon>Pooideae</taxon>
        <taxon>Triticodae</taxon>
        <taxon>Triticeae</taxon>
        <taxon>Triticinae</taxon>
        <taxon>Aegilops</taxon>
    </lineage>
</organism>
<evidence type="ECO:0000256" key="10">
    <source>
        <dbReference type="ARBA" id="ARBA00029897"/>
    </source>
</evidence>
<keyword evidence="9" id="KW-0687">Ribonucleoprotein</keyword>
<dbReference type="SUPFAM" id="SSF50447">
    <property type="entry name" value="Translation proteins"/>
    <property type="match status" value="1"/>
</dbReference>
<dbReference type="InterPro" id="IPR038661">
    <property type="entry name" value="Ribosomal_eL33_sf"/>
</dbReference>
<dbReference type="GO" id="GO:0015031">
    <property type="term" value="P:protein transport"/>
    <property type="evidence" value="ECO:0007669"/>
    <property type="project" value="UniProtKB-KW"/>
</dbReference>
<evidence type="ECO:0000256" key="11">
    <source>
        <dbReference type="ARBA" id="ARBA00030242"/>
    </source>
</evidence>
<accession>N1QSQ8</accession>
<dbReference type="InterPro" id="IPR000594">
    <property type="entry name" value="ThiF_NAD_FAD-bd"/>
</dbReference>
<dbReference type="SUPFAM" id="SSF69572">
    <property type="entry name" value="Activating enzymes of the ubiquitin-like proteins"/>
    <property type="match status" value="1"/>
</dbReference>
<evidence type="ECO:0000256" key="3">
    <source>
        <dbReference type="ARBA" id="ARBA00017647"/>
    </source>
</evidence>
<keyword evidence="5" id="KW-0813">Transport</keyword>
<comment type="similarity">
    <text evidence="1">Belongs to the eukaryotic ribosomal protein eL33 family.</text>
</comment>
<proteinExistence type="inferred from homology"/>